<dbReference type="PANTHER" id="PTHR15668:SF4">
    <property type="entry name" value="COILED-COIL DOMAIN-CONTAINING PROTEIN 22"/>
    <property type="match status" value="1"/>
</dbReference>
<reference evidence="4 5" key="1">
    <citation type="journal article" date="2015" name="Genome Biol. Evol.">
        <title>Comparative Genomics of a Bacterivorous Green Alga Reveals Evolutionary Causalities and Consequences of Phago-Mixotrophic Mode of Nutrition.</title>
        <authorList>
            <person name="Burns J.A."/>
            <person name="Paasch A."/>
            <person name="Narechania A."/>
            <person name="Kim E."/>
        </authorList>
    </citation>
    <scope>NUCLEOTIDE SEQUENCE [LARGE SCALE GENOMIC DNA]</scope>
    <source>
        <strain evidence="4 5">PLY_AMNH</strain>
    </source>
</reference>
<feature type="coiled-coil region" evidence="1">
    <location>
        <begin position="199"/>
        <end position="286"/>
    </location>
</feature>
<dbReference type="AlphaFoldDB" id="A0AAE0FL72"/>
<organism evidence="4 5">
    <name type="scientific">Cymbomonas tetramitiformis</name>
    <dbReference type="NCBI Taxonomy" id="36881"/>
    <lineage>
        <taxon>Eukaryota</taxon>
        <taxon>Viridiplantae</taxon>
        <taxon>Chlorophyta</taxon>
        <taxon>Pyramimonadophyceae</taxon>
        <taxon>Pyramimonadales</taxon>
        <taxon>Pyramimonadaceae</taxon>
        <taxon>Cymbomonas</taxon>
    </lineage>
</organism>
<dbReference type="Proteomes" id="UP001190700">
    <property type="component" value="Unassembled WGS sequence"/>
</dbReference>
<keyword evidence="1" id="KW-0175">Coiled coil</keyword>
<dbReference type="InterPro" id="IPR048348">
    <property type="entry name" value="CCDC22_CC"/>
</dbReference>
<dbReference type="Pfam" id="PF05667">
    <property type="entry name" value="CCDC22_CC"/>
    <property type="match status" value="1"/>
</dbReference>
<feature type="region of interest" description="Disordered" evidence="2">
    <location>
        <begin position="95"/>
        <end position="116"/>
    </location>
</feature>
<feature type="domain" description="CCDC22 coiled-coil" evidence="3">
    <location>
        <begin position="12"/>
        <end position="371"/>
    </location>
</feature>
<accession>A0AAE0FL72</accession>
<protein>
    <recommendedName>
        <fullName evidence="3">CCDC22 coiled-coil domain-containing protein</fullName>
    </recommendedName>
</protein>
<proteinExistence type="predicted"/>
<evidence type="ECO:0000313" key="5">
    <source>
        <dbReference type="Proteomes" id="UP001190700"/>
    </source>
</evidence>
<feature type="non-terminal residue" evidence="4">
    <location>
        <position position="371"/>
    </location>
</feature>
<dbReference type="GO" id="GO:2000060">
    <property type="term" value="P:positive regulation of ubiquitin-dependent protein catabolic process"/>
    <property type="evidence" value="ECO:0007669"/>
    <property type="project" value="TreeGrafter"/>
</dbReference>
<evidence type="ECO:0000256" key="1">
    <source>
        <dbReference type="SAM" id="Coils"/>
    </source>
</evidence>
<evidence type="ECO:0000259" key="3">
    <source>
        <dbReference type="Pfam" id="PF05667"/>
    </source>
</evidence>
<evidence type="ECO:0000256" key="2">
    <source>
        <dbReference type="SAM" id="MobiDB-lite"/>
    </source>
</evidence>
<keyword evidence="5" id="KW-1185">Reference proteome</keyword>
<name>A0AAE0FL72_9CHLO</name>
<evidence type="ECO:0000313" key="4">
    <source>
        <dbReference type="EMBL" id="KAK3261036.1"/>
    </source>
</evidence>
<comment type="caution">
    <text evidence="4">The sequence shown here is derived from an EMBL/GenBank/DDBJ whole genome shotgun (WGS) entry which is preliminary data.</text>
</comment>
<dbReference type="EMBL" id="LGRX02017204">
    <property type="protein sequence ID" value="KAK3261036.1"/>
    <property type="molecule type" value="Genomic_DNA"/>
</dbReference>
<gene>
    <name evidence="4" type="ORF">CYMTET_30041</name>
</gene>
<dbReference type="GO" id="GO:0097602">
    <property type="term" value="F:cullin family protein binding"/>
    <property type="evidence" value="ECO:0007669"/>
    <property type="project" value="TreeGrafter"/>
</dbReference>
<dbReference type="InterPro" id="IPR008530">
    <property type="entry name" value="CCDC22"/>
</dbReference>
<feature type="region of interest" description="Disordered" evidence="2">
    <location>
        <begin position="32"/>
        <end position="60"/>
    </location>
</feature>
<sequence>MLQSTASEEHKAQRCTAETIAAAVTAALFTTDFGPREQAGEDGKSPAQQEKAAAGASGTPGVAAGSGVGGLFAHAAVFSLESKMVMEAAQSATGGEAGAGAEAGEQDPVAKVETAEERVERAEKECAELRTKLEATALSVATAQAEAAKAAELHREATVALEAAEEKTPALEQEYLSKKQATQIVLAAESGQKSCEQSMQEIQTQVGQQQDRLKALHREWETKRRPLETKLEERRKATNKKVEAAERQVAAIRQMRGEMRTMLVAAREREEQYKQLLAEYEGATKTVQRNTFVHRIMEIIKNIKHQEADICNIIRDTREVQREIKTATEQLNRVHAQIDEVVFQYARKDPGCKQAYINLNKIHSNFAVLIE</sequence>
<feature type="compositionally biased region" description="Basic and acidic residues" evidence="2">
    <location>
        <begin position="34"/>
        <end position="44"/>
    </location>
</feature>
<dbReference type="PANTHER" id="PTHR15668">
    <property type="entry name" value="JM1 PROTEIN"/>
    <property type="match status" value="1"/>
</dbReference>